<organism evidence="2 3">
    <name type="scientific">Brassica cretica</name>
    <name type="common">Mustard</name>
    <dbReference type="NCBI Taxonomy" id="69181"/>
    <lineage>
        <taxon>Eukaryota</taxon>
        <taxon>Viridiplantae</taxon>
        <taxon>Streptophyta</taxon>
        <taxon>Embryophyta</taxon>
        <taxon>Tracheophyta</taxon>
        <taxon>Spermatophyta</taxon>
        <taxon>Magnoliopsida</taxon>
        <taxon>eudicotyledons</taxon>
        <taxon>Gunneridae</taxon>
        <taxon>Pentapetalae</taxon>
        <taxon>rosids</taxon>
        <taxon>malvids</taxon>
        <taxon>Brassicales</taxon>
        <taxon>Brassicaceae</taxon>
        <taxon>Brassiceae</taxon>
        <taxon>Brassica</taxon>
    </lineage>
</organism>
<dbReference type="EMBL" id="QGKX02000088">
    <property type="protein sequence ID" value="KAF3585908.1"/>
    <property type="molecule type" value="Genomic_DNA"/>
</dbReference>
<feature type="region of interest" description="Disordered" evidence="1">
    <location>
        <begin position="343"/>
        <end position="382"/>
    </location>
</feature>
<reference evidence="2" key="1">
    <citation type="submission" date="2019-12" db="EMBL/GenBank/DDBJ databases">
        <title>Genome sequencing and annotation of Brassica cretica.</title>
        <authorList>
            <person name="Studholme D.J."/>
            <person name="Sarris P."/>
        </authorList>
    </citation>
    <scope>NUCLEOTIDE SEQUENCE</scope>
    <source>
        <strain evidence="2">PFS-109/04</strain>
        <tissue evidence="2">Leaf</tissue>
    </source>
</reference>
<evidence type="ECO:0000256" key="1">
    <source>
        <dbReference type="SAM" id="MobiDB-lite"/>
    </source>
</evidence>
<feature type="region of interest" description="Disordered" evidence="1">
    <location>
        <begin position="403"/>
        <end position="423"/>
    </location>
</feature>
<sequence>MRTEPGHEDMMMGSTLETVYRMTMQSDIHIGRSTMMAIGLRYLNLFWELRVKREGSEVSHTVTGETYPPATAKGTKQRWSAREIKGCKREKPNLINFSLAHLSQLSSSCRQLTFSLLPLQSEAVTVSRWSRIIVQFMASSCSSVEADMCNDPISQSLSVLVDPLRRGKIRYSGVVVGVSPEEVVTEGQWMDLDLGFFGGSGDEPTVEMRFGQSTFWLRTGKAGQIWWLIQSSPVISFRVKVAPLPIWCLLEVRIARALADVVVFHSAQATQEQLHFVGNPNQEATPVVQEVDGLEGQEELCFINNNGSWYKKEPKFQYNNYQQRSYPNNQKSGYQPRYNQQANYQPQQTTPPGFHNKGQQPAQQQPTTYTSTPQNLHSKIDGSYNELNNKFRTLENQFAAMNTQQNRQQGSLPEKSEQNPKETMKAITLRSGKKLPQKALTKDAEKQGEGVAINIDDEVVIVDEKINDEILEKIVEALGKDAAGPKFIDGTYLRIATYFSGMYGKDYVYHYYLQGKPVEVVLPNQRLTSLERPGAISFNLSQEDFLGEHGSLGPIAAPRKRSVPTRHDFTEPPREESVPIYGPPRYYFKPHDGVLPPGALRDAHDHIGRLQRWNKA</sequence>
<dbReference type="Proteomes" id="UP000712600">
    <property type="component" value="Unassembled WGS sequence"/>
</dbReference>
<gene>
    <name evidence="2" type="ORF">F2Q69_00030309</name>
</gene>
<comment type="caution">
    <text evidence="2">The sequence shown here is derived from an EMBL/GenBank/DDBJ whole genome shotgun (WGS) entry which is preliminary data.</text>
</comment>
<feature type="compositionally biased region" description="Low complexity" evidence="1">
    <location>
        <begin position="359"/>
        <end position="374"/>
    </location>
</feature>
<feature type="compositionally biased region" description="Basic and acidic residues" evidence="1">
    <location>
        <begin position="414"/>
        <end position="423"/>
    </location>
</feature>
<dbReference type="AlphaFoldDB" id="A0A8S9RZV9"/>
<evidence type="ECO:0000313" key="2">
    <source>
        <dbReference type="EMBL" id="KAF3585908.1"/>
    </source>
</evidence>
<proteinExistence type="predicted"/>
<feature type="region of interest" description="Disordered" evidence="1">
    <location>
        <begin position="556"/>
        <end position="576"/>
    </location>
</feature>
<evidence type="ECO:0000313" key="3">
    <source>
        <dbReference type="Proteomes" id="UP000712600"/>
    </source>
</evidence>
<protein>
    <submittedName>
        <fullName evidence="2">Uncharacterized protein</fullName>
    </submittedName>
</protein>
<name>A0A8S9RZV9_BRACR</name>
<accession>A0A8S9RZV9</accession>
<feature type="compositionally biased region" description="Basic and acidic residues" evidence="1">
    <location>
        <begin position="565"/>
        <end position="576"/>
    </location>
</feature>